<organism evidence="1 2">
    <name type="scientific">Rodentibacter trehalosifermentans</name>
    <dbReference type="NCBI Taxonomy" id="1908263"/>
    <lineage>
        <taxon>Bacteria</taxon>
        <taxon>Pseudomonadati</taxon>
        <taxon>Pseudomonadota</taxon>
        <taxon>Gammaproteobacteria</taxon>
        <taxon>Pasteurellales</taxon>
        <taxon>Pasteurellaceae</taxon>
        <taxon>Rodentibacter</taxon>
    </lineage>
</organism>
<accession>A0A1V3IUP8</accession>
<gene>
    <name evidence="1" type="ORF">BKK51_04560</name>
</gene>
<comment type="caution">
    <text evidence="1">The sequence shown here is derived from an EMBL/GenBank/DDBJ whole genome shotgun (WGS) entry which is preliminary data.</text>
</comment>
<evidence type="ECO:0000313" key="1">
    <source>
        <dbReference type="EMBL" id="OOF46000.1"/>
    </source>
</evidence>
<proteinExistence type="predicted"/>
<name>A0A1V3IUP8_9PAST</name>
<dbReference type="RefSeq" id="WP_077473860.1">
    <property type="nucleotide sequence ID" value="NZ_MLHK01000022.1"/>
</dbReference>
<dbReference type="Gene3D" id="1.10.10.10">
    <property type="entry name" value="Winged helix-like DNA-binding domain superfamily/Winged helix DNA-binding domain"/>
    <property type="match status" value="1"/>
</dbReference>
<sequence length="172" mass="19175">MNIDRKLQNCVLQFLKMSYDNFLEDRFIYAACIDGIGIPEFEDYGAQLAFYSSIKIDKTTIKHLRENLTYLTAHELLEKKGSSYRITHKGIDFIEDDGGLSAILNISTIKLHPSTLDLITAAIDGSSLNPSDKQKMIDQLKSLPADAIKQILTELVNKGVGYLPALFASLCT</sequence>
<dbReference type="InterPro" id="IPR036388">
    <property type="entry name" value="WH-like_DNA-bd_sf"/>
</dbReference>
<dbReference type="AlphaFoldDB" id="A0A1V3IUP8"/>
<protein>
    <submittedName>
        <fullName evidence="1">Uncharacterized protein</fullName>
    </submittedName>
</protein>
<reference evidence="1 2" key="1">
    <citation type="submission" date="2016-10" db="EMBL/GenBank/DDBJ databases">
        <title>Rodentibacter gen. nov. and new species.</title>
        <authorList>
            <person name="Christensen H."/>
        </authorList>
    </citation>
    <scope>NUCLEOTIDE SEQUENCE [LARGE SCALE GENOMIC DNA]</scope>
    <source>
        <strain evidence="1 2">H1983213011</strain>
    </source>
</reference>
<evidence type="ECO:0000313" key="2">
    <source>
        <dbReference type="Proteomes" id="UP000188728"/>
    </source>
</evidence>
<dbReference type="EMBL" id="MLHK01000022">
    <property type="protein sequence ID" value="OOF46000.1"/>
    <property type="molecule type" value="Genomic_DNA"/>
</dbReference>
<dbReference type="Proteomes" id="UP000188728">
    <property type="component" value="Unassembled WGS sequence"/>
</dbReference>